<keyword evidence="2" id="KW-1003">Cell membrane</keyword>
<evidence type="ECO:0000313" key="9">
    <source>
        <dbReference type="EMBL" id="MER9404472.1"/>
    </source>
</evidence>
<evidence type="ECO:0000256" key="4">
    <source>
        <dbReference type="ARBA" id="ARBA00022989"/>
    </source>
</evidence>
<comment type="caution">
    <text evidence="9">The sequence shown here is derived from an EMBL/GenBank/DDBJ whole genome shotgun (WGS) entry which is preliminary data.</text>
</comment>
<feature type="transmembrane region" description="Helical" evidence="6">
    <location>
        <begin position="6"/>
        <end position="30"/>
    </location>
</feature>
<dbReference type="InterPro" id="IPR045824">
    <property type="entry name" value="T2SS_TadB-like_N"/>
</dbReference>
<dbReference type="PANTHER" id="PTHR35007">
    <property type="entry name" value="INTEGRAL MEMBRANE PROTEIN-RELATED"/>
    <property type="match status" value="1"/>
</dbReference>
<feature type="domain" description="Type II secretion system protein TadB-like N-terminal" evidence="8">
    <location>
        <begin position="7"/>
        <end position="96"/>
    </location>
</feature>
<organism evidence="9 10">
    <name type="scientific">Mesorhizobium caraganae</name>
    <dbReference type="NCBI Taxonomy" id="483206"/>
    <lineage>
        <taxon>Bacteria</taxon>
        <taxon>Pseudomonadati</taxon>
        <taxon>Pseudomonadota</taxon>
        <taxon>Alphaproteobacteria</taxon>
        <taxon>Hyphomicrobiales</taxon>
        <taxon>Phyllobacteriaceae</taxon>
        <taxon>Mesorhizobium</taxon>
    </lineage>
</organism>
<keyword evidence="10" id="KW-1185">Reference proteome</keyword>
<dbReference type="Proteomes" id="UP001433071">
    <property type="component" value="Unassembled WGS sequence"/>
</dbReference>
<dbReference type="RefSeq" id="WP_352557537.1">
    <property type="nucleotide sequence ID" value="NZ_JAMYQB010000006.1"/>
</dbReference>
<dbReference type="Gene3D" id="1.20.81.30">
    <property type="entry name" value="Type II secretion system (T2SS), domain F"/>
    <property type="match status" value="1"/>
</dbReference>
<gene>
    <name evidence="9" type="ORF">NKI36_10470</name>
</gene>
<dbReference type="InterPro" id="IPR018076">
    <property type="entry name" value="T2SS_GspF_dom"/>
</dbReference>
<accession>A0ABV1YXH6</accession>
<evidence type="ECO:0000256" key="2">
    <source>
        <dbReference type="ARBA" id="ARBA00022475"/>
    </source>
</evidence>
<feature type="transmembrane region" description="Helical" evidence="6">
    <location>
        <begin position="295"/>
        <end position="314"/>
    </location>
</feature>
<dbReference type="Pfam" id="PF19360">
    <property type="entry name" value="TadB_TadC_N"/>
    <property type="match status" value="1"/>
</dbReference>
<feature type="transmembrane region" description="Helical" evidence="6">
    <location>
        <begin position="94"/>
        <end position="112"/>
    </location>
</feature>
<feature type="transmembrane region" description="Helical" evidence="6">
    <location>
        <begin position="264"/>
        <end position="283"/>
    </location>
</feature>
<proteinExistence type="predicted"/>
<sequence length="321" mass="35789">MFESFSPIYVVYAAAALTGIMIAEGCYLLYAGRSDKRLAINRRMKLQENKISQEQVLIQLRKERGLDAGTSLFSPDRFRALRTQSGMVMPLPKFLMITTGVALAMMLTALWYGLPLLLAILLFVMLAPLLPVLVLRTKRSRRVKRFGVQLPEALELITRGLKAGHPVPVAISMVSREMPDPIGTEFGVISDEVTYGSDLVSALNSLFDRVGQEDLPLFVTAVSIQTSSGGNLREILDGLSTTIRERGKLRRKVRAISTEGRMSAYILTAVPALLFAAIMVLMPQFYSQVWDVPKTWYLLGGSVSWLMLGNIIMFKMSNFRF</sequence>
<keyword evidence="4 6" id="KW-1133">Transmembrane helix</keyword>
<evidence type="ECO:0000256" key="6">
    <source>
        <dbReference type="SAM" id="Phobius"/>
    </source>
</evidence>
<feature type="domain" description="Type II secretion system protein GspF" evidence="7">
    <location>
        <begin position="154"/>
        <end position="279"/>
    </location>
</feature>
<reference evidence="9 10" key="1">
    <citation type="journal article" date="2024" name="Proc. Natl. Acad. Sci. U.S.A.">
        <title>The evolutionary genomics of adaptation to stress in wild rhizobium bacteria.</title>
        <authorList>
            <person name="Kehlet-Delgado H."/>
            <person name="Montoya A.P."/>
            <person name="Jensen K.T."/>
            <person name="Wendlandt C.E."/>
            <person name="Dexheimer C."/>
            <person name="Roberts M."/>
            <person name="Torres Martinez L."/>
            <person name="Friesen M.L."/>
            <person name="Griffitts J.S."/>
            <person name="Porter S.S."/>
        </authorList>
    </citation>
    <scope>NUCLEOTIDE SEQUENCE [LARGE SCALE GENOMIC DNA]</scope>
    <source>
        <strain evidence="9 10">M0641</strain>
    </source>
</reference>
<feature type="transmembrane region" description="Helical" evidence="6">
    <location>
        <begin position="118"/>
        <end position="135"/>
    </location>
</feature>
<dbReference type="InterPro" id="IPR042094">
    <property type="entry name" value="T2SS_GspF_sf"/>
</dbReference>
<keyword evidence="5 6" id="KW-0472">Membrane</keyword>
<dbReference type="EMBL" id="JAMYQB010000006">
    <property type="protein sequence ID" value="MER9404472.1"/>
    <property type="molecule type" value="Genomic_DNA"/>
</dbReference>
<evidence type="ECO:0000259" key="8">
    <source>
        <dbReference type="Pfam" id="PF19360"/>
    </source>
</evidence>
<dbReference type="Pfam" id="PF00482">
    <property type="entry name" value="T2SSF"/>
    <property type="match status" value="1"/>
</dbReference>
<keyword evidence="3 6" id="KW-0812">Transmembrane</keyword>
<dbReference type="PANTHER" id="PTHR35007:SF1">
    <property type="entry name" value="PILUS ASSEMBLY PROTEIN"/>
    <property type="match status" value="1"/>
</dbReference>
<evidence type="ECO:0000256" key="5">
    <source>
        <dbReference type="ARBA" id="ARBA00023136"/>
    </source>
</evidence>
<evidence type="ECO:0000313" key="10">
    <source>
        <dbReference type="Proteomes" id="UP001433071"/>
    </source>
</evidence>
<evidence type="ECO:0000256" key="1">
    <source>
        <dbReference type="ARBA" id="ARBA00004651"/>
    </source>
</evidence>
<comment type="subcellular location">
    <subcellularLocation>
        <location evidence="1">Cell membrane</location>
        <topology evidence="1">Multi-pass membrane protein</topology>
    </subcellularLocation>
</comment>
<evidence type="ECO:0000259" key="7">
    <source>
        <dbReference type="Pfam" id="PF00482"/>
    </source>
</evidence>
<evidence type="ECO:0000256" key="3">
    <source>
        <dbReference type="ARBA" id="ARBA00022692"/>
    </source>
</evidence>
<protein>
    <submittedName>
        <fullName evidence="9">Type II secretion system F family protein</fullName>
    </submittedName>
</protein>
<name>A0ABV1YXH6_9HYPH</name>